<gene>
    <name evidence="4" type="ORF">SAMN04487961_2103</name>
</gene>
<evidence type="ECO:0000256" key="1">
    <source>
        <dbReference type="SAM" id="MobiDB-lite"/>
    </source>
</evidence>
<evidence type="ECO:0000313" key="5">
    <source>
        <dbReference type="Proteomes" id="UP000199339"/>
    </source>
</evidence>
<evidence type="ECO:0000256" key="2">
    <source>
        <dbReference type="SAM" id="SignalP"/>
    </source>
</evidence>
<dbReference type="InterPro" id="IPR009078">
    <property type="entry name" value="Ferritin-like_SF"/>
</dbReference>
<sequence>MNTKPFITATLIGSMFASSVALAAGGPGYGKQSMMLAEATETSSVEATSSTDTVVVDDSALTEIETDDLKYMREEEKLARDVYLTMDQYWGQQTQVFAKIALSEEDHTSTVDYLLDKFDVEDPVVNDTIGVFTNEELQALYNELVAQGKTSFINALYVGALIEEKDMRDILAAINQTDERPIILAYSNLLDGSKSHLQAFVSVIEDQGLTYEAQILDPEEVELILEDESSLDDDDDDHDDEDED</sequence>
<accession>A0A1I4W6L4</accession>
<proteinExistence type="predicted"/>
<dbReference type="InterPro" id="IPR012347">
    <property type="entry name" value="Ferritin-like"/>
</dbReference>
<feature type="domain" description="DUF2202" evidence="3">
    <location>
        <begin position="66"/>
        <end position="226"/>
    </location>
</feature>
<name>A0A1I4W6L4_9GAMM</name>
<reference evidence="5" key="1">
    <citation type="submission" date="2016-10" db="EMBL/GenBank/DDBJ databases">
        <authorList>
            <person name="Varghese N."/>
            <person name="Submissions S."/>
        </authorList>
    </citation>
    <scope>NUCLEOTIDE SEQUENCE [LARGE SCALE GENOMIC DNA]</scope>
    <source>
        <strain evidence="5">CGMCC 1.6775</strain>
    </source>
</reference>
<dbReference type="RefSeq" id="WP_092002812.1">
    <property type="nucleotide sequence ID" value="NZ_FOUR01000004.1"/>
</dbReference>
<dbReference type="Gene3D" id="1.20.1260.10">
    <property type="match status" value="1"/>
</dbReference>
<feature type="chain" id="PRO_5011756661" description="DUF2202 domain-containing protein" evidence="2">
    <location>
        <begin position="24"/>
        <end position="244"/>
    </location>
</feature>
<feature type="signal peptide" evidence="2">
    <location>
        <begin position="1"/>
        <end position="23"/>
    </location>
</feature>
<dbReference type="InterPro" id="IPR019243">
    <property type="entry name" value="DUF2202"/>
</dbReference>
<dbReference type="OrthoDB" id="9801086at2"/>
<dbReference type="CDD" id="cd01048">
    <property type="entry name" value="Ferritin_like_AB2"/>
    <property type="match status" value="1"/>
</dbReference>
<protein>
    <recommendedName>
        <fullName evidence="3">DUF2202 domain-containing protein</fullName>
    </recommendedName>
</protein>
<dbReference type="EMBL" id="FOUR01000004">
    <property type="protein sequence ID" value="SFN08709.1"/>
    <property type="molecule type" value="Genomic_DNA"/>
</dbReference>
<feature type="region of interest" description="Disordered" evidence="1">
    <location>
        <begin position="225"/>
        <end position="244"/>
    </location>
</feature>
<keyword evidence="5" id="KW-1185">Reference proteome</keyword>
<keyword evidence="2" id="KW-0732">Signal</keyword>
<dbReference type="Pfam" id="PF09968">
    <property type="entry name" value="DUF2202"/>
    <property type="match status" value="1"/>
</dbReference>
<organism evidence="4 5">
    <name type="scientific">Marinobacter pelagius</name>
    <dbReference type="NCBI Taxonomy" id="379482"/>
    <lineage>
        <taxon>Bacteria</taxon>
        <taxon>Pseudomonadati</taxon>
        <taxon>Pseudomonadota</taxon>
        <taxon>Gammaproteobacteria</taxon>
        <taxon>Pseudomonadales</taxon>
        <taxon>Marinobacteraceae</taxon>
        <taxon>Marinobacter</taxon>
    </lineage>
</organism>
<evidence type="ECO:0000259" key="3">
    <source>
        <dbReference type="Pfam" id="PF09968"/>
    </source>
</evidence>
<dbReference type="SUPFAM" id="SSF47240">
    <property type="entry name" value="Ferritin-like"/>
    <property type="match status" value="1"/>
</dbReference>
<dbReference type="Proteomes" id="UP000199339">
    <property type="component" value="Unassembled WGS sequence"/>
</dbReference>
<dbReference type="AlphaFoldDB" id="A0A1I4W6L4"/>
<evidence type="ECO:0000313" key="4">
    <source>
        <dbReference type="EMBL" id="SFN08709.1"/>
    </source>
</evidence>